<proteinExistence type="inferred from homology"/>
<name>J3LVQ4_ORYBR</name>
<evidence type="ECO:0000313" key="2">
    <source>
        <dbReference type="EnsemblPlants" id="OB04G12290.1"/>
    </source>
</evidence>
<evidence type="ECO:0000256" key="1">
    <source>
        <dbReference type="ARBA" id="ARBA00009861"/>
    </source>
</evidence>
<reference evidence="2" key="1">
    <citation type="journal article" date="2013" name="Nat. Commun.">
        <title>Whole-genome sequencing of Oryza brachyantha reveals mechanisms underlying Oryza genome evolution.</title>
        <authorList>
            <person name="Chen J."/>
            <person name="Huang Q."/>
            <person name="Gao D."/>
            <person name="Wang J."/>
            <person name="Lang Y."/>
            <person name="Liu T."/>
            <person name="Li B."/>
            <person name="Bai Z."/>
            <person name="Luis Goicoechea J."/>
            <person name="Liang C."/>
            <person name="Chen C."/>
            <person name="Zhang W."/>
            <person name="Sun S."/>
            <person name="Liao Y."/>
            <person name="Zhang X."/>
            <person name="Yang L."/>
            <person name="Song C."/>
            <person name="Wang M."/>
            <person name="Shi J."/>
            <person name="Liu G."/>
            <person name="Liu J."/>
            <person name="Zhou H."/>
            <person name="Zhou W."/>
            <person name="Yu Q."/>
            <person name="An N."/>
            <person name="Chen Y."/>
            <person name="Cai Q."/>
            <person name="Wang B."/>
            <person name="Liu B."/>
            <person name="Min J."/>
            <person name="Huang Y."/>
            <person name="Wu H."/>
            <person name="Li Z."/>
            <person name="Zhang Y."/>
            <person name="Yin Y."/>
            <person name="Song W."/>
            <person name="Jiang J."/>
            <person name="Jackson S.A."/>
            <person name="Wing R.A."/>
            <person name="Wang J."/>
            <person name="Chen M."/>
        </authorList>
    </citation>
    <scope>NUCLEOTIDE SEQUENCE [LARGE SCALE GENOMIC DNA]</scope>
    <source>
        <strain evidence="2">cv. IRGC 101232</strain>
    </source>
</reference>
<dbReference type="Gene3D" id="3.30.559.10">
    <property type="entry name" value="Chloramphenicol acetyltransferase-like domain"/>
    <property type="match status" value="2"/>
</dbReference>
<keyword evidence="3" id="KW-1185">Reference proteome</keyword>
<dbReference type="InterPro" id="IPR023213">
    <property type="entry name" value="CAT-like_dom_sf"/>
</dbReference>
<dbReference type="InterPro" id="IPR050898">
    <property type="entry name" value="Plant_acyltransferase"/>
</dbReference>
<dbReference type="Pfam" id="PF02458">
    <property type="entry name" value="Transferase"/>
    <property type="match status" value="1"/>
</dbReference>
<dbReference type="GO" id="GO:0050734">
    <property type="term" value="F:hydroxycinnamoyltransferase activity"/>
    <property type="evidence" value="ECO:0007669"/>
    <property type="project" value="UniProtKB-ARBA"/>
</dbReference>
<dbReference type="PANTHER" id="PTHR31147:SF30">
    <property type="entry name" value="10-DEACETYLBACCATIN III 10-O-ACETYLTRANSFERASE"/>
    <property type="match status" value="1"/>
</dbReference>
<dbReference type="HOGENOM" id="CLU_014546_2_0_1"/>
<accession>J3LVQ4</accession>
<dbReference type="Proteomes" id="UP000006038">
    <property type="component" value="Chromosome 4"/>
</dbReference>
<protein>
    <submittedName>
        <fullName evidence="2">Uncharacterized protein</fullName>
    </submittedName>
</protein>
<comment type="similarity">
    <text evidence="1">Belongs to the plant acyltransferase family.</text>
</comment>
<reference evidence="2" key="2">
    <citation type="submission" date="2013-04" db="UniProtKB">
        <authorList>
            <consortium name="EnsemblPlants"/>
        </authorList>
    </citation>
    <scope>IDENTIFICATION</scope>
</reference>
<organism evidence="2">
    <name type="scientific">Oryza brachyantha</name>
    <name type="common">malo sina</name>
    <dbReference type="NCBI Taxonomy" id="4533"/>
    <lineage>
        <taxon>Eukaryota</taxon>
        <taxon>Viridiplantae</taxon>
        <taxon>Streptophyta</taxon>
        <taxon>Embryophyta</taxon>
        <taxon>Tracheophyta</taxon>
        <taxon>Spermatophyta</taxon>
        <taxon>Magnoliopsida</taxon>
        <taxon>Liliopsida</taxon>
        <taxon>Poales</taxon>
        <taxon>Poaceae</taxon>
        <taxon>BOP clade</taxon>
        <taxon>Oryzoideae</taxon>
        <taxon>Oryzeae</taxon>
        <taxon>Oryzinae</taxon>
        <taxon>Oryza</taxon>
    </lineage>
</organism>
<dbReference type="EnsemblPlants" id="OB04G12290.1">
    <property type="protein sequence ID" value="OB04G12290.1"/>
    <property type="gene ID" value="OB04G12290"/>
</dbReference>
<evidence type="ECO:0000313" key="3">
    <source>
        <dbReference type="Proteomes" id="UP000006038"/>
    </source>
</evidence>
<dbReference type="PANTHER" id="PTHR31147">
    <property type="entry name" value="ACYL TRANSFERASE 4"/>
    <property type="match status" value="1"/>
</dbReference>
<gene>
    <name evidence="2" type="primary">LOC102720599</name>
</gene>
<dbReference type="Gramene" id="OB04G12290.1">
    <property type="protein sequence ID" value="OB04G12290.1"/>
    <property type="gene ID" value="OB04G12290"/>
</dbReference>
<dbReference type="AlphaFoldDB" id="J3LVQ4"/>
<dbReference type="eggNOG" id="ENOG502SK9M">
    <property type="taxonomic scope" value="Eukaryota"/>
</dbReference>
<dbReference type="OMA" id="QSDNGCH"/>
<dbReference type="SUPFAM" id="SSF52777">
    <property type="entry name" value="CoA-dependent acyltransferases"/>
    <property type="match status" value="1"/>
</dbReference>
<sequence length="406" mass="43700">MPAATLRLTGMDSALSALPIAALFVFDRPVDQPAETLRRALSRALVLYYPIAGRLVDGGHDGLGVACTGEGVAFVAASASCTLRDAMLFESSRPPAIALEELAVTFDGMCMEDPPLVLMQVTEFACGGFVVGVTWNHAIADGTGMAQFLQDVGELCRGTPLPSAVPPTRWDYSLPELPQDVISSTEAIVSCEPHDYASSYITVPMSFINRVKAEFSRREAPSPCSLFEVVVAAIWQCRARATMSSDADAGDPLVVVFTANVRKQAQAKPGYYGNCFTFQMAVARRGEVANGGVVELVERLKDAKRRIPYTFEMDGRRQPGGAAGGVLMEALRRDDALLVSSWWNLGFDDVDFGGGSPARVMYNMERKMVPSCFLCGRKGKDGVGAMALCVGKEHAEAFHAELGRLH</sequence>